<evidence type="ECO:0000313" key="3">
    <source>
        <dbReference type="EMBL" id="KAG5671789.1"/>
    </source>
</evidence>
<feature type="region of interest" description="Disordered" evidence="1">
    <location>
        <begin position="775"/>
        <end position="813"/>
    </location>
</feature>
<feature type="region of interest" description="Disordered" evidence="1">
    <location>
        <begin position="390"/>
        <end position="482"/>
    </location>
</feature>
<feature type="compositionally biased region" description="Low complexity" evidence="1">
    <location>
        <begin position="390"/>
        <end position="408"/>
    </location>
</feature>
<comment type="caution">
    <text evidence="3">The sequence shown here is derived from an EMBL/GenBank/DDBJ whole genome shotgun (WGS) entry which is preliminary data.</text>
</comment>
<reference evidence="3" key="1">
    <citation type="submission" date="2021-03" db="EMBL/GenBank/DDBJ databases">
        <title>Chromosome level genome of the anhydrobiotic midge Polypedilum vanderplanki.</title>
        <authorList>
            <person name="Yoshida Y."/>
            <person name="Kikawada T."/>
            <person name="Gusev O."/>
        </authorList>
    </citation>
    <scope>NUCLEOTIDE SEQUENCE</scope>
    <source>
        <strain evidence="3">NIAS01</strain>
        <tissue evidence="3">Whole body or cell culture</tissue>
    </source>
</reference>
<evidence type="ECO:0000256" key="1">
    <source>
        <dbReference type="SAM" id="MobiDB-lite"/>
    </source>
</evidence>
<feature type="compositionally biased region" description="Acidic residues" evidence="1">
    <location>
        <begin position="221"/>
        <end position="235"/>
    </location>
</feature>
<keyword evidence="4" id="KW-1185">Reference proteome</keyword>
<feature type="region of interest" description="Disordered" evidence="1">
    <location>
        <begin position="547"/>
        <end position="583"/>
    </location>
</feature>
<evidence type="ECO:0000313" key="4">
    <source>
        <dbReference type="Proteomes" id="UP001107558"/>
    </source>
</evidence>
<feature type="compositionally biased region" description="Polar residues" evidence="1">
    <location>
        <begin position="154"/>
        <end position="176"/>
    </location>
</feature>
<accession>A0A9J6BQ26</accession>
<evidence type="ECO:0000256" key="2">
    <source>
        <dbReference type="SAM" id="Phobius"/>
    </source>
</evidence>
<feature type="compositionally biased region" description="Low complexity" evidence="1">
    <location>
        <begin position="434"/>
        <end position="445"/>
    </location>
</feature>
<dbReference type="EMBL" id="JADBJN010000003">
    <property type="protein sequence ID" value="KAG5671789.1"/>
    <property type="molecule type" value="Genomic_DNA"/>
</dbReference>
<keyword evidence="2" id="KW-0472">Membrane</keyword>
<organism evidence="3 4">
    <name type="scientific">Polypedilum vanderplanki</name>
    <name type="common">Sleeping chironomid midge</name>
    <dbReference type="NCBI Taxonomy" id="319348"/>
    <lineage>
        <taxon>Eukaryota</taxon>
        <taxon>Metazoa</taxon>
        <taxon>Ecdysozoa</taxon>
        <taxon>Arthropoda</taxon>
        <taxon>Hexapoda</taxon>
        <taxon>Insecta</taxon>
        <taxon>Pterygota</taxon>
        <taxon>Neoptera</taxon>
        <taxon>Endopterygota</taxon>
        <taxon>Diptera</taxon>
        <taxon>Nematocera</taxon>
        <taxon>Chironomoidea</taxon>
        <taxon>Chironomidae</taxon>
        <taxon>Chironominae</taxon>
        <taxon>Polypedilum</taxon>
        <taxon>Polypedilum</taxon>
    </lineage>
</organism>
<keyword evidence="2" id="KW-1133">Transmembrane helix</keyword>
<feature type="compositionally biased region" description="Polar residues" evidence="1">
    <location>
        <begin position="563"/>
        <end position="583"/>
    </location>
</feature>
<keyword evidence="2" id="KW-0812">Transmembrane</keyword>
<sequence>MEESAKSDQNNFNIELIISSISLITLASILVVCICCKRRNQKSELSGVEGIVKLKQLDDSTINVSIDTTDSTDALNPKSKLAQQQLQKNATLPFDAKLGNGNGFQDNELKRSSTNAPHRSLPDIPIVETAVCDNNSELYATVGDKLQEKEVPSKSPTNPKKLANISQHSSMSQADDSSPYARVRSPQHAYDKLKKTEHPYAQVIQIQPTANGVAQVVLENDDDDDDEEDEEDETTIENPISHRESSNNDLLSTATHLDASAAISGRISASQELPYMTPPIVTSMTTSSHAPQQHFSGDSQDSSKGYTSISVREPLANILTQTNQQNAQRRRREIQDSHNNFYATVSDDSDEMYAAIEDPNNVNNADLYTSGSETYAQIAPMTVSVEINQQSTQQSQIQTQQIESSTTTHRSNVRPNSSHHEDVSQIEVLKSIHSRQASSSSCTSSVGNNIGSPKPEKRQANSPLPPTPQSKTKDSNNNSNKTRQEVEGMYAKVMKKNKLTSVPFENSSPTLNRHGIDVIDGVTDIKILTGNEYETIDKKRHRNSRHSDNLIGYSGYETIPADRNNNNNKESELSTIPSSNPNYAQIDEKKKKEEIINSHPKYETLKPTSNVTKADDSITTDSDYDPNYEIVLSKNQQRISSSSSTSSTLVDDGYTQIGKKLNNISDDDESIPGYSTIKKVENDYSSIGEEQRKLRNSLKISDNENDTDSNLYSSIPAVVQAQTVITPSTDSYSSDLHLDYEQITSTSITPTTTNNNYELLSMSESSINETSTRILKENPYERLHNEKSPDVDAMSNGKSQPQQENRVDDFFKV</sequence>
<feature type="region of interest" description="Disordered" evidence="1">
    <location>
        <begin position="92"/>
        <end position="121"/>
    </location>
</feature>
<dbReference type="Proteomes" id="UP001107558">
    <property type="component" value="Chromosome 3"/>
</dbReference>
<protein>
    <submittedName>
        <fullName evidence="3">Uncharacterized protein</fullName>
    </submittedName>
</protein>
<feature type="transmembrane region" description="Helical" evidence="2">
    <location>
        <begin position="12"/>
        <end position="32"/>
    </location>
</feature>
<name>A0A9J6BQ26_POLVA</name>
<feature type="region of interest" description="Disordered" evidence="1">
    <location>
        <begin position="143"/>
        <end position="185"/>
    </location>
</feature>
<gene>
    <name evidence="3" type="ORF">PVAND_001965</name>
</gene>
<proteinExistence type="predicted"/>
<dbReference type="OrthoDB" id="440385at2759"/>
<feature type="compositionally biased region" description="Basic and acidic residues" evidence="1">
    <location>
        <begin position="775"/>
        <end position="790"/>
    </location>
</feature>
<feature type="region of interest" description="Disordered" evidence="1">
    <location>
        <begin position="279"/>
        <end position="338"/>
    </location>
</feature>
<feature type="compositionally biased region" description="Polar residues" evidence="1">
    <location>
        <begin position="280"/>
        <end position="310"/>
    </location>
</feature>
<dbReference type="AlphaFoldDB" id="A0A9J6BQ26"/>
<feature type="region of interest" description="Disordered" evidence="1">
    <location>
        <begin position="221"/>
        <end position="247"/>
    </location>
</feature>